<dbReference type="InterPro" id="IPR049874">
    <property type="entry name" value="ROK_cs"/>
</dbReference>
<dbReference type="AlphaFoldDB" id="A0A927MV58"/>
<dbReference type="InterPro" id="IPR000600">
    <property type="entry name" value="ROK"/>
</dbReference>
<dbReference type="InterPro" id="IPR043129">
    <property type="entry name" value="ATPase_NBD"/>
</dbReference>
<dbReference type="GO" id="GO:0004340">
    <property type="term" value="F:glucokinase activity"/>
    <property type="evidence" value="ECO:0007669"/>
    <property type="project" value="UniProtKB-EC"/>
</dbReference>
<dbReference type="SUPFAM" id="SSF53067">
    <property type="entry name" value="Actin-like ATPase domain"/>
    <property type="match status" value="1"/>
</dbReference>
<dbReference type="PROSITE" id="PS01125">
    <property type="entry name" value="ROK"/>
    <property type="match status" value="1"/>
</dbReference>
<comment type="similarity">
    <text evidence="1">Belongs to the ROK (NagC/XylR) family.</text>
</comment>
<evidence type="ECO:0000313" key="2">
    <source>
        <dbReference type="EMBL" id="MBE1606809.1"/>
    </source>
</evidence>
<reference evidence="2" key="1">
    <citation type="submission" date="2020-10" db="EMBL/GenBank/DDBJ databases">
        <title>Sequencing the genomes of 1000 actinobacteria strains.</title>
        <authorList>
            <person name="Klenk H.-P."/>
        </authorList>
    </citation>
    <scope>NUCLEOTIDE SEQUENCE</scope>
    <source>
        <strain evidence="2">DSM 45354</strain>
    </source>
</reference>
<dbReference type="Proteomes" id="UP000638648">
    <property type="component" value="Unassembled WGS sequence"/>
</dbReference>
<dbReference type="EMBL" id="JADBEM010000001">
    <property type="protein sequence ID" value="MBE1606809.1"/>
    <property type="molecule type" value="Genomic_DNA"/>
</dbReference>
<dbReference type="Pfam" id="PF00480">
    <property type="entry name" value="ROK"/>
    <property type="match status" value="1"/>
</dbReference>
<gene>
    <name evidence="2" type="ORF">HEB94_003657</name>
</gene>
<name>A0A927MV58_9ACTN</name>
<keyword evidence="2" id="KW-0808">Transferase</keyword>
<protein>
    <submittedName>
        <fullName evidence="2">Glucokinase</fullName>
        <ecNumber evidence="2">2.7.1.2</ecNumber>
    </submittedName>
</protein>
<comment type="caution">
    <text evidence="2">The sequence shown here is derived from an EMBL/GenBank/DDBJ whole genome shotgun (WGS) entry which is preliminary data.</text>
</comment>
<dbReference type="PANTHER" id="PTHR18964">
    <property type="entry name" value="ROK (REPRESSOR, ORF, KINASE) FAMILY"/>
    <property type="match status" value="1"/>
</dbReference>
<organism evidence="2 3">
    <name type="scientific">Actinopolymorpha pittospori</name>
    <dbReference type="NCBI Taxonomy" id="648752"/>
    <lineage>
        <taxon>Bacteria</taxon>
        <taxon>Bacillati</taxon>
        <taxon>Actinomycetota</taxon>
        <taxon>Actinomycetes</taxon>
        <taxon>Propionibacteriales</taxon>
        <taxon>Actinopolymorphaceae</taxon>
        <taxon>Actinopolymorpha</taxon>
    </lineage>
</organism>
<dbReference type="Gene3D" id="3.30.420.40">
    <property type="match status" value="2"/>
</dbReference>
<accession>A0A927MV58</accession>
<sequence>MTTNQPAAPPAGPVLGVDVGGTLIKAAAVAADGEVVARLERPTPPARDPDTVLSAVGSVVETLRAQVPDRVEALGVAVPGIIDEARGVAVMAANLGWRDTPVADLLSAATGLPVALGHDVRAACVAEWRLGVAKGGSDVLLATLGTGIGAGVVSGGRLLVGSGYAGQLGHTVVDPDGQRCSCGQRGCLATIASATAVVRRYAERTGGAEHPDGTPALSARDVAQRARAGDPAAAAVWADAVGALGRSLAIAVTVFGSELVVLGGGLALAGDQLIGPVQDSLDEWLTFQRRPRVVRAAMGAESGVLGAALLGRAALEETPVT</sequence>
<dbReference type="RefSeq" id="WP_192750870.1">
    <property type="nucleotide sequence ID" value="NZ_BAABJL010000109.1"/>
</dbReference>
<keyword evidence="3" id="KW-1185">Reference proteome</keyword>
<dbReference type="PANTHER" id="PTHR18964:SF149">
    <property type="entry name" value="BIFUNCTIONAL UDP-N-ACETYLGLUCOSAMINE 2-EPIMERASE_N-ACETYLMANNOSAMINE KINASE"/>
    <property type="match status" value="1"/>
</dbReference>
<evidence type="ECO:0000256" key="1">
    <source>
        <dbReference type="ARBA" id="ARBA00006479"/>
    </source>
</evidence>
<proteinExistence type="inferred from homology"/>
<evidence type="ECO:0000313" key="3">
    <source>
        <dbReference type="Proteomes" id="UP000638648"/>
    </source>
</evidence>
<dbReference type="EC" id="2.7.1.2" evidence="2"/>